<gene>
    <name evidence="14" type="ORF">GCM10008906_34740</name>
</gene>
<protein>
    <recommendedName>
        <fullName evidence="4">Probable multidrug resistance protein NorM</fullName>
    </recommendedName>
    <alternativeName>
        <fullName evidence="12">Multidrug-efflux transporter</fullName>
    </alternativeName>
</protein>
<comment type="similarity">
    <text evidence="3">Belongs to the multi antimicrobial extrusion (MATE) (TC 2.A.66.1) family.</text>
</comment>
<keyword evidence="9 13" id="KW-1133">Transmembrane helix</keyword>
<evidence type="ECO:0000256" key="3">
    <source>
        <dbReference type="ARBA" id="ARBA00010199"/>
    </source>
</evidence>
<feature type="transmembrane region" description="Helical" evidence="13">
    <location>
        <begin position="171"/>
        <end position="190"/>
    </location>
</feature>
<evidence type="ECO:0000256" key="7">
    <source>
        <dbReference type="ARBA" id="ARBA00022475"/>
    </source>
</evidence>
<evidence type="ECO:0000256" key="13">
    <source>
        <dbReference type="SAM" id="Phobius"/>
    </source>
</evidence>
<evidence type="ECO:0000256" key="10">
    <source>
        <dbReference type="ARBA" id="ARBA00023065"/>
    </source>
</evidence>
<feature type="transmembrane region" description="Helical" evidence="13">
    <location>
        <begin position="389"/>
        <end position="406"/>
    </location>
</feature>
<proteinExistence type="inferred from homology"/>
<evidence type="ECO:0000313" key="15">
    <source>
        <dbReference type="Proteomes" id="UP001501510"/>
    </source>
</evidence>
<keyword evidence="5" id="KW-0813">Transport</keyword>
<dbReference type="PANTHER" id="PTHR43298">
    <property type="entry name" value="MULTIDRUG RESISTANCE PROTEIN NORM-RELATED"/>
    <property type="match status" value="1"/>
</dbReference>
<dbReference type="Pfam" id="PF01554">
    <property type="entry name" value="MatE"/>
    <property type="match status" value="2"/>
</dbReference>
<accession>A0ABP3V6I5</accession>
<keyword evidence="8 13" id="KW-0812">Transmembrane</keyword>
<evidence type="ECO:0000256" key="4">
    <source>
        <dbReference type="ARBA" id="ARBA00020268"/>
    </source>
</evidence>
<feature type="transmembrane region" description="Helical" evidence="13">
    <location>
        <begin position="16"/>
        <end position="34"/>
    </location>
</feature>
<dbReference type="InterPro" id="IPR002528">
    <property type="entry name" value="MATE_fam"/>
</dbReference>
<dbReference type="NCBIfam" id="TIGR00797">
    <property type="entry name" value="matE"/>
    <property type="match status" value="1"/>
</dbReference>
<evidence type="ECO:0000256" key="1">
    <source>
        <dbReference type="ARBA" id="ARBA00003408"/>
    </source>
</evidence>
<keyword evidence="7" id="KW-1003">Cell membrane</keyword>
<evidence type="ECO:0000256" key="6">
    <source>
        <dbReference type="ARBA" id="ARBA00022449"/>
    </source>
</evidence>
<evidence type="ECO:0000256" key="2">
    <source>
        <dbReference type="ARBA" id="ARBA00004651"/>
    </source>
</evidence>
<keyword evidence="10" id="KW-0406">Ion transport</keyword>
<sequence length="464" mass="51157">MEIDCRIFTKEKIWKALLKFSFPAMLALLIIELYSMVDTIFLGIKAGPAAIGALTIAFPVQRLMSSLGMMVAVGASTACSRSLGSNNHKKLKGVIKNSINITIIIMVVLTCIMLIFKKQVIIGVLGASSNIYPLSEKYISIVIFGGVFQALTLVFCYIMTAMGDTKITLKANGLGALLNIFIDYILVINLSFGVEGAAIATVGSQIIAFIYAFIKMKKNVELNIEFSIEGKIVKNILAVGLSTFIVEVSDAIVAIILNNLLASYGGDTALIMVGVTTKISMFLFVTVIGISSSMQPIAAFNYGAKKIKKIIKVVKITVIFATIATLILWVLMFIFSYPIIGSFLKDKSLLNDSVRAFRIVILVFPIISIYYISIYYYQAIGKAKSSFLLSIYRQIIIFIPILFLLLNKFGILGAWIAYPVSDIISAFTGIVYLRYGLRKIKKSNNEDVLEERRKLKLKIESTTM</sequence>
<comment type="subcellular location">
    <subcellularLocation>
        <location evidence="2">Cell membrane</location>
        <topology evidence="2">Multi-pass membrane protein</topology>
    </subcellularLocation>
</comment>
<feature type="transmembrane region" description="Helical" evidence="13">
    <location>
        <begin position="196"/>
        <end position="214"/>
    </location>
</feature>
<keyword evidence="11 13" id="KW-0472">Membrane</keyword>
<evidence type="ECO:0000313" key="14">
    <source>
        <dbReference type="EMBL" id="GAA0746746.1"/>
    </source>
</evidence>
<dbReference type="EMBL" id="BAAACG010000019">
    <property type="protein sequence ID" value="GAA0746746.1"/>
    <property type="molecule type" value="Genomic_DNA"/>
</dbReference>
<feature type="transmembrane region" description="Helical" evidence="13">
    <location>
        <begin position="313"/>
        <end position="336"/>
    </location>
</feature>
<evidence type="ECO:0000256" key="9">
    <source>
        <dbReference type="ARBA" id="ARBA00022989"/>
    </source>
</evidence>
<evidence type="ECO:0000256" key="8">
    <source>
        <dbReference type="ARBA" id="ARBA00022692"/>
    </source>
</evidence>
<evidence type="ECO:0000256" key="5">
    <source>
        <dbReference type="ARBA" id="ARBA00022448"/>
    </source>
</evidence>
<feature type="transmembrane region" description="Helical" evidence="13">
    <location>
        <begin position="235"/>
        <end position="257"/>
    </location>
</feature>
<dbReference type="PIRSF" id="PIRSF006603">
    <property type="entry name" value="DinF"/>
    <property type="match status" value="1"/>
</dbReference>
<name>A0ABP3V6I5_9CLOT</name>
<dbReference type="InterPro" id="IPR048279">
    <property type="entry name" value="MdtK-like"/>
</dbReference>
<feature type="transmembrane region" description="Helical" evidence="13">
    <location>
        <begin position="356"/>
        <end position="377"/>
    </location>
</feature>
<feature type="transmembrane region" description="Helical" evidence="13">
    <location>
        <begin position="412"/>
        <end position="433"/>
    </location>
</feature>
<feature type="transmembrane region" description="Helical" evidence="13">
    <location>
        <begin position="98"/>
        <end position="116"/>
    </location>
</feature>
<keyword evidence="6" id="KW-0050">Antiport</keyword>
<dbReference type="RefSeq" id="WP_343763748.1">
    <property type="nucleotide sequence ID" value="NZ_BAAACG010000019.1"/>
</dbReference>
<feature type="transmembrane region" description="Helical" evidence="13">
    <location>
        <begin position="138"/>
        <end position="159"/>
    </location>
</feature>
<comment type="function">
    <text evidence="1">Multidrug efflux pump.</text>
</comment>
<dbReference type="InterPro" id="IPR050222">
    <property type="entry name" value="MATE_MdtK"/>
</dbReference>
<organism evidence="14 15">
    <name type="scientific">Clostridium oceanicum</name>
    <dbReference type="NCBI Taxonomy" id="1543"/>
    <lineage>
        <taxon>Bacteria</taxon>
        <taxon>Bacillati</taxon>
        <taxon>Bacillota</taxon>
        <taxon>Clostridia</taxon>
        <taxon>Eubacteriales</taxon>
        <taxon>Clostridiaceae</taxon>
        <taxon>Clostridium</taxon>
    </lineage>
</organism>
<reference evidence="15" key="1">
    <citation type="journal article" date="2019" name="Int. J. Syst. Evol. Microbiol.">
        <title>The Global Catalogue of Microorganisms (GCM) 10K type strain sequencing project: providing services to taxonomists for standard genome sequencing and annotation.</title>
        <authorList>
            <consortium name="The Broad Institute Genomics Platform"/>
            <consortium name="The Broad Institute Genome Sequencing Center for Infectious Disease"/>
            <person name="Wu L."/>
            <person name="Ma J."/>
        </authorList>
    </citation>
    <scope>NUCLEOTIDE SEQUENCE [LARGE SCALE GENOMIC DNA]</scope>
    <source>
        <strain evidence="15">JCM 1407</strain>
    </source>
</reference>
<feature type="transmembrane region" description="Helical" evidence="13">
    <location>
        <begin position="269"/>
        <end position="292"/>
    </location>
</feature>
<dbReference type="Proteomes" id="UP001501510">
    <property type="component" value="Unassembled WGS sequence"/>
</dbReference>
<evidence type="ECO:0000256" key="12">
    <source>
        <dbReference type="ARBA" id="ARBA00031636"/>
    </source>
</evidence>
<evidence type="ECO:0000256" key="11">
    <source>
        <dbReference type="ARBA" id="ARBA00023136"/>
    </source>
</evidence>
<dbReference type="PANTHER" id="PTHR43298:SF2">
    <property type="entry name" value="FMN_FAD EXPORTER YEEO-RELATED"/>
    <property type="match status" value="1"/>
</dbReference>
<comment type="caution">
    <text evidence="14">The sequence shown here is derived from an EMBL/GenBank/DDBJ whole genome shotgun (WGS) entry which is preliminary data.</text>
</comment>
<keyword evidence="15" id="KW-1185">Reference proteome</keyword>